<dbReference type="Proteomes" id="UP000273252">
    <property type="component" value="Unassembled WGS sequence"/>
</dbReference>
<dbReference type="PROSITE" id="PS51078">
    <property type="entry name" value="ICLR_ED"/>
    <property type="match status" value="1"/>
</dbReference>
<keyword evidence="2" id="KW-0238">DNA-binding</keyword>
<dbReference type="AlphaFoldDB" id="A0A3A6QSB8"/>
<dbReference type="InterPro" id="IPR014757">
    <property type="entry name" value="Tscrpt_reg_IclR_C"/>
</dbReference>
<dbReference type="InterPro" id="IPR036388">
    <property type="entry name" value="WH-like_DNA-bd_sf"/>
</dbReference>
<keyword evidence="3" id="KW-0804">Transcription</keyword>
<evidence type="ECO:0000256" key="2">
    <source>
        <dbReference type="ARBA" id="ARBA00023125"/>
    </source>
</evidence>
<dbReference type="Pfam" id="PF01614">
    <property type="entry name" value="IclR_C"/>
    <property type="match status" value="1"/>
</dbReference>
<evidence type="ECO:0000256" key="3">
    <source>
        <dbReference type="ARBA" id="ARBA00023163"/>
    </source>
</evidence>
<proteinExistence type="predicted"/>
<dbReference type="InterPro" id="IPR005471">
    <property type="entry name" value="Tscrpt_reg_IclR_N"/>
</dbReference>
<keyword evidence="1" id="KW-0805">Transcription regulation</keyword>
<accession>A0A3A6QSB8</accession>
<dbReference type="SUPFAM" id="SSF46785">
    <property type="entry name" value="Winged helix' DNA-binding domain"/>
    <property type="match status" value="1"/>
</dbReference>
<dbReference type="SUPFAM" id="SSF55781">
    <property type="entry name" value="GAF domain-like"/>
    <property type="match status" value="1"/>
</dbReference>
<dbReference type="InterPro" id="IPR029016">
    <property type="entry name" value="GAF-like_dom_sf"/>
</dbReference>
<dbReference type="OrthoDB" id="9807558at2"/>
<dbReference type="GO" id="GO:0045892">
    <property type="term" value="P:negative regulation of DNA-templated transcription"/>
    <property type="evidence" value="ECO:0007669"/>
    <property type="project" value="TreeGrafter"/>
</dbReference>
<dbReference type="PANTHER" id="PTHR30136:SF35">
    <property type="entry name" value="HTH-TYPE TRANSCRIPTIONAL REGULATOR RV1719"/>
    <property type="match status" value="1"/>
</dbReference>
<evidence type="ECO:0000256" key="1">
    <source>
        <dbReference type="ARBA" id="ARBA00023015"/>
    </source>
</evidence>
<dbReference type="GO" id="GO:0003700">
    <property type="term" value="F:DNA-binding transcription factor activity"/>
    <property type="evidence" value="ECO:0007669"/>
    <property type="project" value="TreeGrafter"/>
</dbReference>
<sequence length="248" mass="26863">MEQGMLTKIALVISQYQLQGSYSGFSYTELLSHTRLPKSTLSRLLANLVAAGFLEKDKQGKFVLGNLIINSATNVLSNNLIDITSEVMGNLSRETGLAGYISVLSGHSVIVTRSYSGHRLQQQLVSPVGCRVCAAKTAVGRSILSRMDKAVVLGVLGEYYSEYDSFQLAAQIKMVNSKSCIRAEGESVAGVGAMATNVRHPMTGDVIGLCLSYPLDQLDRDVLINAEQSLLAVAKQIGIQVKDKYWIE</sequence>
<dbReference type="Gene3D" id="1.10.10.10">
    <property type="entry name" value="Winged helix-like DNA-binding domain superfamily/Winged helix DNA-binding domain"/>
    <property type="match status" value="1"/>
</dbReference>
<dbReference type="SMART" id="SM00346">
    <property type="entry name" value="HTH_ICLR"/>
    <property type="match status" value="1"/>
</dbReference>
<protein>
    <recommendedName>
        <fullName evidence="4">IclR-ED domain-containing protein</fullName>
    </recommendedName>
</protein>
<evidence type="ECO:0000313" key="5">
    <source>
        <dbReference type="EMBL" id="RJX75665.1"/>
    </source>
</evidence>
<dbReference type="EMBL" id="QVMU01000001">
    <property type="protein sequence ID" value="RJX75665.1"/>
    <property type="molecule type" value="Genomic_DNA"/>
</dbReference>
<evidence type="ECO:0000259" key="4">
    <source>
        <dbReference type="PROSITE" id="PS51078"/>
    </source>
</evidence>
<dbReference type="InterPro" id="IPR036390">
    <property type="entry name" value="WH_DNA-bd_sf"/>
</dbReference>
<dbReference type="PANTHER" id="PTHR30136">
    <property type="entry name" value="HELIX-TURN-HELIX TRANSCRIPTIONAL REGULATOR, ICLR FAMILY"/>
    <property type="match status" value="1"/>
</dbReference>
<feature type="domain" description="IclR-ED" evidence="4">
    <location>
        <begin position="67"/>
        <end position="243"/>
    </location>
</feature>
<keyword evidence="6" id="KW-1185">Reference proteome</keyword>
<comment type="caution">
    <text evidence="5">The sequence shown here is derived from an EMBL/GenBank/DDBJ whole genome shotgun (WGS) entry which is preliminary data.</text>
</comment>
<dbReference type="Gene3D" id="3.30.450.40">
    <property type="match status" value="1"/>
</dbReference>
<reference evidence="5 6" key="1">
    <citation type="submission" date="2018-08" db="EMBL/GenBank/DDBJ databases">
        <title>Vibrio isolated from the Eastern China Marginal Seas.</title>
        <authorList>
            <person name="Li Y."/>
        </authorList>
    </citation>
    <scope>NUCLEOTIDE SEQUENCE [LARGE SCALE GENOMIC DNA]</scope>
    <source>
        <strain evidence="5 6">BEI233</strain>
    </source>
</reference>
<name>A0A3A6QSB8_9VIBR</name>
<dbReference type="Pfam" id="PF09339">
    <property type="entry name" value="HTH_IclR"/>
    <property type="match status" value="1"/>
</dbReference>
<dbReference type="GO" id="GO:0003677">
    <property type="term" value="F:DNA binding"/>
    <property type="evidence" value="ECO:0007669"/>
    <property type="project" value="UniProtKB-KW"/>
</dbReference>
<organism evidence="5 6">
    <name type="scientific">Vibrio sinensis</name>
    <dbReference type="NCBI Taxonomy" id="2302434"/>
    <lineage>
        <taxon>Bacteria</taxon>
        <taxon>Pseudomonadati</taxon>
        <taxon>Pseudomonadota</taxon>
        <taxon>Gammaproteobacteria</taxon>
        <taxon>Vibrionales</taxon>
        <taxon>Vibrionaceae</taxon>
        <taxon>Vibrio</taxon>
    </lineage>
</organism>
<evidence type="ECO:0000313" key="6">
    <source>
        <dbReference type="Proteomes" id="UP000273252"/>
    </source>
</evidence>
<gene>
    <name evidence="5" type="ORF">DZ860_03035</name>
</gene>
<dbReference type="InterPro" id="IPR050707">
    <property type="entry name" value="HTH_MetabolicPath_Reg"/>
</dbReference>